<dbReference type="InterPro" id="IPR002539">
    <property type="entry name" value="MaoC-like_dom"/>
</dbReference>
<evidence type="ECO:0000259" key="2">
    <source>
        <dbReference type="Pfam" id="PF22622"/>
    </source>
</evidence>
<feature type="domain" description="Peroxisomal multifunctional enzyme type 2-like N-terminal" evidence="2">
    <location>
        <begin position="34"/>
        <end position="169"/>
    </location>
</feature>
<comment type="caution">
    <text evidence="3">The sequence shown here is derived from an EMBL/GenBank/DDBJ whole genome shotgun (WGS) entry which is preliminary data.</text>
</comment>
<accession>A0A2B7Y9Z9</accession>
<dbReference type="InterPro" id="IPR054357">
    <property type="entry name" value="MFE-2_N"/>
</dbReference>
<name>A0A2B7Y9Z9_POLH7</name>
<keyword evidence="4" id="KW-1185">Reference proteome</keyword>
<organism evidence="3 4">
    <name type="scientific">Polytolypa hystricis (strain UAMH7299)</name>
    <dbReference type="NCBI Taxonomy" id="1447883"/>
    <lineage>
        <taxon>Eukaryota</taxon>
        <taxon>Fungi</taxon>
        <taxon>Dikarya</taxon>
        <taxon>Ascomycota</taxon>
        <taxon>Pezizomycotina</taxon>
        <taxon>Eurotiomycetes</taxon>
        <taxon>Eurotiomycetidae</taxon>
        <taxon>Onygenales</taxon>
        <taxon>Onygenales incertae sedis</taxon>
        <taxon>Polytolypa</taxon>
    </lineage>
</organism>
<dbReference type="GO" id="GO:0003857">
    <property type="term" value="F:(3S)-3-hydroxyacyl-CoA dehydrogenase (NAD+) activity"/>
    <property type="evidence" value="ECO:0007669"/>
    <property type="project" value="TreeGrafter"/>
</dbReference>
<evidence type="ECO:0000313" key="3">
    <source>
        <dbReference type="EMBL" id="PGH17417.1"/>
    </source>
</evidence>
<sequence length="322" mass="34976">MSASDRPVKNASGRYDNVDFRKAAGYRSAPIKCSYNRRDVLLFANAIGVKANERHFLSELDPKFAAFPTFPINLAFKQTDQDVFDFISRTKSADVPGTPPFDAQRSVDGERGIEILKTIPTSSEGLDLEIHNKVIGVYDKGGAMILEAEGELVDVKTGTVYAKLSSMAFGIGQGGYGGPRGPAKPVIKMPNRAPDAVHTVQTTPEAALLYRLCGDYNPMHSDEEFGKRAGFKGSIFQGLGTWNIAAHGLLKELGDSDPTRFKKFGARFKNVVYPGEELETRMWVVGSSGGVNDVVFETVVKEDGRVALSNGYAQIAQKGSKL</sequence>
<dbReference type="CDD" id="cd03448">
    <property type="entry name" value="HDE_HSD"/>
    <property type="match status" value="1"/>
</dbReference>
<dbReference type="InterPro" id="IPR029069">
    <property type="entry name" value="HotDog_dom_sf"/>
</dbReference>
<dbReference type="GO" id="GO:0005777">
    <property type="term" value="C:peroxisome"/>
    <property type="evidence" value="ECO:0007669"/>
    <property type="project" value="TreeGrafter"/>
</dbReference>
<gene>
    <name evidence="3" type="ORF">AJ80_04787</name>
</gene>
<dbReference type="GO" id="GO:0006635">
    <property type="term" value="P:fatty acid beta-oxidation"/>
    <property type="evidence" value="ECO:0007669"/>
    <property type="project" value="TreeGrafter"/>
</dbReference>
<dbReference type="Proteomes" id="UP000224634">
    <property type="component" value="Unassembled WGS sequence"/>
</dbReference>
<dbReference type="GO" id="GO:0004300">
    <property type="term" value="F:enoyl-CoA hydratase activity"/>
    <property type="evidence" value="ECO:0007669"/>
    <property type="project" value="TreeGrafter"/>
</dbReference>
<evidence type="ECO:0008006" key="5">
    <source>
        <dbReference type="Google" id="ProtNLM"/>
    </source>
</evidence>
<reference evidence="3 4" key="1">
    <citation type="submission" date="2017-10" db="EMBL/GenBank/DDBJ databases">
        <title>Comparative genomics in systemic dimorphic fungi from Ajellomycetaceae.</title>
        <authorList>
            <person name="Munoz J.F."/>
            <person name="Mcewen J.G."/>
            <person name="Clay O.K."/>
            <person name="Cuomo C.A."/>
        </authorList>
    </citation>
    <scope>NUCLEOTIDE SEQUENCE [LARGE SCALE GENOMIC DNA]</scope>
    <source>
        <strain evidence="3 4">UAMH7299</strain>
    </source>
</reference>
<dbReference type="OrthoDB" id="60204at2759"/>
<protein>
    <recommendedName>
        <fullName evidence="5">MaoC-like domain-containing protein</fullName>
    </recommendedName>
</protein>
<dbReference type="PANTHER" id="PTHR13078:SF57">
    <property type="entry name" value="DEHYDRATASE, PUTATIVE (AFU_ORTHOLOGUE AFUA_5G00640)-RELATED"/>
    <property type="match status" value="1"/>
</dbReference>
<dbReference type="Pfam" id="PF22622">
    <property type="entry name" value="MFE-2_hydrat-2_N"/>
    <property type="match status" value="1"/>
</dbReference>
<dbReference type="STRING" id="1447883.A0A2B7Y9Z9"/>
<dbReference type="PANTHER" id="PTHR13078">
    <property type="entry name" value="PEROXISOMAL MULTIFUNCTIONAL ENZYME TYPE 2-RELATED"/>
    <property type="match status" value="1"/>
</dbReference>
<evidence type="ECO:0000259" key="1">
    <source>
        <dbReference type="Pfam" id="PF01575"/>
    </source>
</evidence>
<dbReference type="SUPFAM" id="SSF54637">
    <property type="entry name" value="Thioesterase/thiol ester dehydrase-isomerase"/>
    <property type="match status" value="2"/>
</dbReference>
<proteinExistence type="predicted"/>
<dbReference type="AlphaFoldDB" id="A0A2B7Y9Z9"/>
<dbReference type="EMBL" id="PDNA01000064">
    <property type="protein sequence ID" value="PGH17417.1"/>
    <property type="molecule type" value="Genomic_DNA"/>
</dbReference>
<dbReference type="Gene3D" id="3.10.129.10">
    <property type="entry name" value="Hotdog Thioesterase"/>
    <property type="match status" value="2"/>
</dbReference>
<feature type="domain" description="MaoC-like" evidence="1">
    <location>
        <begin position="189"/>
        <end position="301"/>
    </location>
</feature>
<evidence type="ECO:0000313" key="4">
    <source>
        <dbReference type="Proteomes" id="UP000224634"/>
    </source>
</evidence>
<dbReference type="GO" id="GO:0044594">
    <property type="term" value="F:17-beta-hydroxysteroid dehydrogenase (NAD+) activity"/>
    <property type="evidence" value="ECO:0007669"/>
    <property type="project" value="TreeGrafter"/>
</dbReference>
<dbReference type="Pfam" id="PF01575">
    <property type="entry name" value="MaoC_dehydratas"/>
    <property type="match status" value="1"/>
</dbReference>